<proteinExistence type="predicted"/>
<reference evidence="2" key="1">
    <citation type="submission" date="2021-09" db="EMBL/GenBank/DDBJ databases">
        <authorList>
            <person name="Martin H S."/>
        </authorList>
    </citation>
    <scope>NUCLEOTIDE SEQUENCE</scope>
</reference>
<protein>
    <submittedName>
        <fullName evidence="2">(African queen) hypothetical protein</fullName>
    </submittedName>
</protein>
<sequence>MADENRVVYPDEVADIKAKEAEESQAVESNSVEDPPLESNVQLKNMIQVPPNCPPGQQMADNTRIVFPDEVEKMRADQEKQAVQSNYIEHRPLDSDIQLDNL</sequence>
<dbReference type="EMBL" id="CAKASE010000083">
    <property type="protein sequence ID" value="CAG9585255.1"/>
    <property type="molecule type" value="Genomic_DNA"/>
</dbReference>
<dbReference type="Proteomes" id="UP000789524">
    <property type="component" value="Unassembled WGS sequence"/>
</dbReference>
<evidence type="ECO:0000256" key="1">
    <source>
        <dbReference type="SAM" id="MobiDB-lite"/>
    </source>
</evidence>
<dbReference type="OrthoDB" id="7412216at2759"/>
<keyword evidence="3" id="KW-1185">Reference proteome</keyword>
<evidence type="ECO:0000313" key="3">
    <source>
        <dbReference type="Proteomes" id="UP000789524"/>
    </source>
</evidence>
<gene>
    <name evidence="2" type="ORF">DCHRY22_LOCUS15715</name>
</gene>
<name>A0A8J2R8B3_9NEOP</name>
<feature type="region of interest" description="Disordered" evidence="1">
    <location>
        <begin position="1"/>
        <end position="37"/>
    </location>
</feature>
<feature type="region of interest" description="Disordered" evidence="1">
    <location>
        <begin position="80"/>
        <end position="102"/>
    </location>
</feature>
<organism evidence="2 3">
    <name type="scientific">Danaus chrysippus</name>
    <name type="common">African queen</name>
    <dbReference type="NCBI Taxonomy" id="151541"/>
    <lineage>
        <taxon>Eukaryota</taxon>
        <taxon>Metazoa</taxon>
        <taxon>Ecdysozoa</taxon>
        <taxon>Arthropoda</taxon>
        <taxon>Hexapoda</taxon>
        <taxon>Insecta</taxon>
        <taxon>Pterygota</taxon>
        <taxon>Neoptera</taxon>
        <taxon>Endopterygota</taxon>
        <taxon>Lepidoptera</taxon>
        <taxon>Glossata</taxon>
        <taxon>Ditrysia</taxon>
        <taxon>Papilionoidea</taxon>
        <taxon>Nymphalidae</taxon>
        <taxon>Danainae</taxon>
        <taxon>Danaini</taxon>
        <taxon>Danaina</taxon>
        <taxon>Danaus</taxon>
        <taxon>Anosia</taxon>
    </lineage>
</organism>
<dbReference type="AlphaFoldDB" id="A0A8J2R8B3"/>
<evidence type="ECO:0000313" key="2">
    <source>
        <dbReference type="EMBL" id="CAG9585255.1"/>
    </source>
</evidence>
<accession>A0A8J2R8B3</accession>
<comment type="caution">
    <text evidence="2">The sequence shown here is derived from an EMBL/GenBank/DDBJ whole genome shotgun (WGS) entry which is preliminary data.</text>
</comment>